<dbReference type="Proteomes" id="UP000646738">
    <property type="component" value="Unassembled WGS sequence"/>
</dbReference>
<comment type="caution">
    <text evidence="1">The sequence shown here is derived from an EMBL/GenBank/DDBJ whole genome shotgun (WGS) entry which is preliminary data.</text>
</comment>
<dbReference type="EMBL" id="BNEA01000007">
    <property type="protein sequence ID" value="GHI52090.1"/>
    <property type="molecule type" value="Genomic_DNA"/>
</dbReference>
<organism evidence="1 2">
    <name type="scientific">Streptomyces rubradiris</name>
    <name type="common">Streptomyces achromogenes subsp. rubradiris</name>
    <dbReference type="NCBI Taxonomy" id="285531"/>
    <lineage>
        <taxon>Bacteria</taxon>
        <taxon>Bacillati</taxon>
        <taxon>Actinomycetota</taxon>
        <taxon>Actinomycetes</taxon>
        <taxon>Kitasatosporales</taxon>
        <taxon>Streptomycetaceae</taxon>
        <taxon>Streptomyces</taxon>
    </lineage>
</organism>
<name>A0ABQ3R8B2_STRRR</name>
<sequence>MCREGKRQGRHAFDDLAADLGDLCVGAGLDRFGDVDPALPPERVEELRRQPQPQAFEMVGEEQKLGEVRGQYERVAAFEAAGGGDRALLPPRAALRLGAVPPGGVVSVWCTSGG</sequence>
<reference evidence="2" key="1">
    <citation type="submission" date="2023-07" db="EMBL/GenBank/DDBJ databases">
        <title>Whole genome shotgun sequence of Streptomyces achromogenes subsp. rubradiris NBRC 14000.</title>
        <authorList>
            <person name="Komaki H."/>
            <person name="Tamura T."/>
        </authorList>
    </citation>
    <scope>NUCLEOTIDE SEQUENCE [LARGE SCALE GENOMIC DNA]</scope>
    <source>
        <strain evidence="2">NBRC 14000</strain>
    </source>
</reference>
<gene>
    <name evidence="1" type="ORF">Srubr_19360</name>
</gene>
<keyword evidence="2" id="KW-1185">Reference proteome</keyword>
<proteinExistence type="predicted"/>
<accession>A0ABQ3R8B2</accession>
<evidence type="ECO:0000313" key="2">
    <source>
        <dbReference type="Proteomes" id="UP000646738"/>
    </source>
</evidence>
<evidence type="ECO:0000313" key="1">
    <source>
        <dbReference type="EMBL" id="GHI52090.1"/>
    </source>
</evidence>
<protein>
    <submittedName>
        <fullName evidence="1">Uncharacterized protein</fullName>
    </submittedName>
</protein>